<comment type="cofactor">
    <cofactor evidence="1 13">
        <name>pyridoxal 5'-phosphate</name>
        <dbReference type="ChEBI" id="CHEBI:597326"/>
    </cofactor>
</comment>
<dbReference type="Gene3D" id="3.30.470.10">
    <property type="match status" value="1"/>
</dbReference>
<comment type="similarity">
    <text evidence="5 13">Belongs to the class-IV pyridoxal-phosphate-dependent aminotransferase family.</text>
</comment>
<dbReference type="UniPathway" id="UPA00048">
    <property type="reaction ID" value="UER00073"/>
</dbReference>
<dbReference type="NCBIfam" id="NF006185">
    <property type="entry name" value="PRK08320.1"/>
    <property type="match status" value="1"/>
</dbReference>
<organism evidence="14 15">
    <name type="scientific">Thermincola ferriacetica</name>
    <dbReference type="NCBI Taxonomy" id="281456"/>
    <lineage>
        <taxon>Bacteria</taxon>
        <taxon>Bacillati</taxon>
        <taxon>Bacillota</taxon>
        <taxon>Clostridia</taxon>
        <taxon>Eubacteriales</taxon>
        <taxon>Thermincolaceae</taxon>
        <taxon>Thermincola</taxon>
    </lineage>
</organism>
<evidence type="ECO:0000256" key="7">
    <source>
        <dbReference type="ARBA" id="ARBA00022605"/>
    </source>
</evidence>
<evidence type="ECO:0000256" key="9">
    <source>
        <dbReference type="ARBA" id="ARBA00022898"/>
    </source>
</evidence>
<keyword evidence="15" id="KW-1185">Reference proteome</keyword>
<dbReference type="FunFam" id="3.30.470.10:FF:000006">
    <property type="entry name" value="Branched-chain-amino-acid aminotransferase"/>
    <property type="match status" value="1"/>
</dbReference>
<dbReference type="SUPFAM" id="SSF56752">
    <property type="entry name" value="D-aminoacid aminotransferase-like PLP-dependent enzymes"/>
    <property type="match status" value="1"/>
</dbReference>
<dbReference type="CDD" id="cd01558">
    <property type="entry name" value="D-AAT_like"/>
    <property type="match status" value="1"/>
</dbReference>
<dbReference type="RefSeq" id="WP_427916561.1">
    <property type="nucleotide sequence ID" value="NZ_LGTE01000012.1"/>
</dbReference>
<evidence type="ECO:0000256" key="3">
    <source>
        <dbReference type="ARBA" id="ARBA00004931"/>
    </source>
</evidence>
<comment type="catalytic activity">
    <reaction evidence="10 13">
        <text>L-valine + 2-oxoglutarate = 3-methyl-2-oxobutanoate + L-glutamate</text>
        <dbReference type="Rhea" id="RHEA:24813"/>
        <dbReference type="ChEBI" id="CHEBI:11851"/>
        <dbReference type="ChEBI" id="CHEBI:16810"/>
        <dbReference type="ChEBI" id="CHEBI:29985"/>
        <dbReference type="ChEBI" id="CHEBI:57762"/>
        <dbReference type="EC" id="2.6.1.42"/>
    </reaction>
</comment>
<dbReference type="InterPro" id="IPR043131">
    <property type="entry name" value="BCAT-like_N"/>
</dbReference>
<dbReference type="UniPathway" id="UPA00047">
    <property type="reaction ID" value="UER00058"/>
</dbReference>
<dbReference type="Proteomes" id="UP000037175">
    <property type="component" value="Unassembled WGS sequence"/>
</dbReference>
<accession>A0A0L6W221</accession>
<name>A0A0L6W221_9FIRM</name>
<dbReference type="InterPro" id="IPR005785">
    <property type="entry name" value="B_amino_transI"/>
</dbReference>
<dbReference type="PANTHER" id="PTHR42743:SF11">
    <property type="entry name" value="AMINODEOXYCHORISMATE LYASE"/>
    <property type="match status" value="1"/>
</dbReference>
<dbReference type="GO" id="GO:0009099">
    <property type="term" value="P:L-valine biosynthetic process"/>
    <property type="evidence" value="ECO:0007669"/>
    <property type="project" value="UniProtKB-UniPathway"/>
</dbReference>
<dbReference type="Pfam" id="PF01063">
    <property type="entry name" value="Aminotran_4"/>
    <property type="match status" value="1"/>
</dbReference>
<dbReference type="GO" id="GO:0052655">
    <property type="term" value="F:L-valine-2-oxoglutarate transaminase activity"/>
    <property type="evidence" value="ECO:0007669"/>
    <property type="project" value="RHEA"/>
</dbReference>
<dbReference type="NCBIfam" id="TIGR01122">
    <property type="entry name" value="ilvE_I"/>
    <property type="match status" value="1"/>
</dbReference>
<dbReference type="InterPro" id="IPR001544">
    <property type="entry name" value="Aminotrans_IV"/>
</dbReference>
<dbReference type="NCBIfam" id="NF005146">
    <property type="entry name" value="PRK06606.1"/>
    <property type="match status" value="1"/>
</dbReference>
<gene>
    <name evidence="13" type="primary">ilvE</name>
    <name evidence="14" type="ORF">Tfer_1859</name>
</gene>
<dbReference type="FunFam" id="3.20.10.10:FF:000008">
    <property type="entry name" value="Branched-chain-amino-acid aminotransferase"/>
    <property type="match status" value="1"/>
</dbReference>
<dbReference type="GO" id="GO:0005829">
    <property type="term" value="C:cytosol"/>
    <property type="evidence" value="ECO:0007669"/>
    <property type="project" value="TreeGrafter"/>
</dbReference>
<keyword evidence="6 13" id="KW-0032">Aminotransferase</keyword>
<evidence type="ECO:0000313" key="14">
    <source>
        <dbReference type="EMBL" id="KNZ69418.1"/>
    </source>
</evidence>
<dbReference type="GO" id="GO:0009098">
    <property type="term" value="P:L-leucine biosynthetic process"/>
    <property type="evidence" value="ECO:0007669"/>
    <property type="project" value="UniProtKB-UniPathway"/>
</dbReference>
<evidence type="ECO:0000256" key="12">
    <source>
        <dbReference type="ARBA" id="ARBA00049229"/>
    </source>
</evidence>
<dbReference type="Gene3D" id="3.20.10.10">
    <property type="entry name" value="D-amino Acid Aminotransferase, subunit A, domain 2"/>
    <property type="match status" value="1"/>
</dbReference>
<evidence type="ECO:0000256" key="5">
    <source>
        <dbReference type="ARBA" id="ARBA00009320"/>
    </source>
</evidence>
<evidence type="ECO:0000256" key="6">
    <source>
        <dbReference type="ARBA" id="ARBA00022576"/>
    </source>
</evidence>
<dbReference type="GO" id="GO:0052656">
    <property type="term" value="F:L-isoleucine-2-oxoglutarate transaminase activity"/>
    <property type="evidence" value="ECO:0007669"/>
    <property type="project" value="RHEA"/>
</dbReference>
<comment type="pathway">
    <text evidence="2 13">Amino-acid biosynthesis; L-isoleucine biosynthesis; L-isoleucine from 2-oxobutanoate: step 4/4.</text>
</comment>
<evidence type="ECO:0000256" key="1">
    <source>
        <dbReference type="ARBA" id="ARBA00001933"/>
    </source>
</evidence>
<dbReference type="GO" id="GO:0009097">
    <property type="term" value="P:isoleucine biosynthetic process"/>
    <property type="evidence" value="ECO:0007669"/>
    <property type="project" value="UniProtKB-UniPathway"/>
</dbReference>
<comment type="catalytic activity">
    <reaction evidence="12 13">
        <text>L-leucine + 2-oxoglutarate = 4-methyl-2-oxopentanoate + L-glutamate</text>
        <dbReference type="Rhea" id="RHEA:18321"/>
        <dbReference type="ChEBI" id="CHEBI:16810"/>
        <dbReference type="ChEBI" id="CHEBI:17865"/>
        <dbReference type="ChEBI" id="CHEBI:29985"/>
        <dbReference type="ChEBI" id="CHEBI:57427"/>
        <dbReference type="EC" id="2.6.1.42"/>
    </reaction>
</comment>
<dbReference type="PATRIC" id="fig|281456.6.peg.1952"/>
<dbReference type="InterPro" id="IPR050571">
    <property type="entry name" value="Class-IV_PLP-Dep_Aminotrnsfr"/>
</dbReference>
<dbReference type="InterPro" id="IPR043132">
    <property type="entry name" value="BCAT-like_C"/>
</dbReference>
<comment type="function">
    <text evidence="13">Acts on leucine, isoleucine and valine.</text>
</comment>
<proteinExistence type="inferred from homology"/>
<keyword evidence="13" id="KW-0100">Branched-chain amino acid biosynthesis</keyword>
<protein>
    <recommendedName>
        <fullName evidence="13">Branched-chain-amino-acid aminotransferase</fullName>
        <shortName evidence="13">BCAT</shortName>
        <ecNumber evidence="13">2.6.1.42</ecNumber>
    </recommendedName>
</protein>
<comment type="caution">
    <text evidence="14">The sequence shown here is derived from an EMBL/GenBank/DDBJ whole genome shotgun (WGS) entry which is preliminary data.</text>
</comment>
<reference evidence="15" key="1">
    <citation type="submission" date="2015-07" db="EMBL/GenBank/DDBJ databases">
        <title>Complete Genome of Thermincola ferriacetica strain Z-0001T.</title>
        <authorList>
            <person name="Lusk B."/>
            <person name="Badalamenti J.P."/>
            <person name="Parameswaran P."/>
            <person name="Bond D.R."/>
            <person name="Torres C.I."/>
        </authorList>
    </citation>
    <scope>NUCLEOTIDE SEQUENCE [LARGE SCALE GENOMIC DNA]</scope>
    <source>
        <strain evidence="15">Z-0001</strain>
    </source>
</reference>
<dbReference type="AlphaFoldDB" id="A0A0L6W221"/>
<dbReference type="EC" id="2.6.1.42" evidence="13"/>
<keyword evidence="8 13" id="KW-0808">Transferase</keyword>
<comment type="catalytic activity">
    <reaction evidence="11 13">
        <text>L-isoleucine + 2-oxoglutarate = (S)-3-methyl-2-oxopentanoate + L-glutamate</text>
        <dbReference type="Rhea" id="RHEA:24801"/>
        <dbReference type="ChEBI" id="CHEBI:16810"/>
        <dbReference type="ChEBI" id="CHEBI:29985"/>
        <dbReference type="ChEBI" id="CHEBI:35146"/>
        <dbReference type="ChEBI" id="CHEBI:58045"/>
        <dbReference type="EC" id="2.6.1.42"/>
    </reaction>
</comment>
<comment type="pathway">
    <text evidence="4 13">Amino-acid biosynthesis; L-leucine biosynthesis; L-leucine from 3-methyl-2-oxobutanoate: step 4/4.</text>
</comment>
<evidence type="ECO:0000256" key="10">
    <source>
        <dbReference type="ARBA" id="ARBA00048212"/>
    </source>
</evidence>
<dbReference type="UniPathway" id="UPA00049">
    <property type="reaction ID" value="UER00062"/>
</dbReference>
<dbReference type="PANTHER" id="PTHR42743">
    <property type="entry name" value="AMINO-ACID AMINOTRANSFERASE"/>
    <property type="match status" value="1"/>
</dbReference>
<sequence>MIIYLDGKYVPKEEAVVSIFDHGLLYGDGVFEGIRAYHGRVFRLQEHLVRLYESAKSIMLEIPVTIEEMEEIVLETLRRNNLRDAYIRLVVTRGVGDLGLDPRKCSKPTLFCIASSIQLYPSELYEKGLEVITVPTRRNISDALSPRIKSLNYLNNIMAKIEANLAGTLEAIMLNAEGYVAEATGDNVFLVKNGVLISPPNYAGLLEGVTRNAVMELAGKEGIEVKETLFTRHDIYIADEVFLTGTAAEIIPVVKVDARTIGDGKPGPITAKLTEAFHKLTEIDGPKIFPEE</sequence>
<evidence type="ECO:0000256" key="11">
    <source>
        <dbReference type="ARBA" id="ARBA00048798"/>
    </source>
</evidence>
<dbReference type="InterPro" id="IPR036038">
    <property type="entry name" value="Aminotransferase-like"/>
</dbReference>
<evidence type="ECO:0000256" key="2">
    <source>
        <dbReference type="ARBA" id="ARBA00004824"/>
    </source>
</evidence>
<dbReference type="GO" id="GO:0052654">
    <property type="term" value="F:L-leucine-2-oxoglutarate transaminase activity"/>
    <property type="evidence" value="ECO:0007669"/>
    <property type="project" value="RHEA"/>
</dbReference>
<keyword evidence="7 13" id="KW-0028">Amino-acid biosynthesis</keyword>
<evidence type="ECO:0000256" key="13">
    <source>
        <dbReference type="RuleBase" id="RU364094"/>
    </source>
</evidence>
<keyword evidence="9 13" id="KW-0663">Pyridoxal phosphate</keyword>
<evidence type="ECO:0000256" key="8">
    <source>
        <dbReference type="ARBA" id="ARBA00022679"/>
    </source>
</evidence>
<comment type="pathway">
    <text evidence="3 13">Amino-acid biosynthesis; L-valine biosynthesis; L-valine from pyruvate: step 4/4.</text>
</comment>
<dbReference type="EMBL" id="LGTE01000012">
    <property type="protein sequence ID" value="KNZ69418.1"/>
    <property type="molecule type" value="Genomic_DNA"/>
</dbReference>
<evidence type="ECO:0000313" key="15">
    <source>
        <dbReference type="Proteomes" id="UP000037175"/>
    </source>
</evidence>
<evidence type="ECO:0000256" key="4">
    <source>
        <dbReference type="ARBA" id="ARBA00005072"/>
    </source>
</evidence>